<feature type="compositionally biased region" description="Low complexity" evidence="8">
    <location>
        <begin position="387"/>
        <end position="398"/>
    </location>
</feature>
<evidence type="ECO:0000256" key="7">
    <source>
        <dbReference type="RuleBase" id="RU004336"/>
    </source>
</evidence>
<feature type="region of interest" description="Disordered" evidence="8">
    <location>
        <begin position="379"/>
        <end position="399"/>
    </location>
</feature>
<dbReference type="SMART" id="SM00768">
    <property type="entry name" value="X8"/>
    <property type="match status" value="1"/>
</dbReference>
<proteinExistence type="inferred from homology"/>
<dbReference type="InterPro" id="IPR000490">
    <property type="entry name" value="Glyco_hydro_17"/>
</dbReference>
<protein>
    <submittedName>
        <fullName evidence="11">Glucan endo-1,3-beta-glucosidase-like protein</fullName>
    </submittedName>
</protein>
<dbReference type="EMBL" id="BQNB010012127">
    <property type="protein sequence ID" value="GJS99584.1"/>
    <property type="molecule type" value="Genomic_DNA"/>
</dbReference>
<dbReference type="PROSITE" id="PS00587">
    <property type="entry name" value="GLYCOSYL_HYDROL_F17"/>
    <property type="match status" value="1"/>
</dbReference>
<evidence type="ECO:0000256" key="8">
    <source>
        <dbReference type="SAM" id="MobiDB-lite"/>
    </source>
</evidence>
<feature type="region of interest" description="Disordered" evidence="8">
    <location>
        <begin position="341"/>
        <end position="361"/>
    </location>
</feature>
<gene>
    <name evidence="11" type="ORF">Tco_0820754</name>
</gene>
<evidence type="ECO:0000256" key="6">
    <source>
        <dbReference type="RuleBase" id="RU004335"/>
    </source>
</evidence>
<dbReference type="InterPro" id="IPR012946">
    <property type="entry name" value="X8"/>
</dbReference>
<name>A0ABQ5AAB6_9ASTR</name>
<keyword evidence="2 9" id="KW-0732">Signal</keyword>
<dbReference type="Pfam" id="PF00332">
    <property type="entry name" value="Glyco_hydro_17"/>
    <property type="match status" value="1"/>
</dbReference>
<comment type="caution">
    <text evidence="11">The sequence shown here is derived from an EMBL/GenBank/DDBJ whole genome shotgun (WGS) entry which is preliminary data.</text>
</comment>
<sequence>MFLHLLPILLFLLPAAVVNSIGVNYGTVADNLPPPPQVAQFLKTNTNINLVKIFDTNPDIIKAFANTNISLTITVPNGDIPSLTNPRNAIQWVKTHVKPYHPATKFHYICVGTEVLHWGPQVLVDNLVPAMRVLHAALVKTGISGVKVSSPHSLGILEQSVPPSSASFRKGWDVGTLKPMLEFLKKTNAGFMVNPYTYFGWSPANENYCLFKPNGGMLDKATGKRYTNQFDQLMDAVHVSMKKLGYPDVEIIVAETGWPSGGDPQNKHANPANAAAYNGGLIKKVTSGIGTPLMPGRKFETYIFSLFNENLKGPSLDEKNFGLFRPDFTQVYNIGIVTGSQAPSPSPVLAPESSASPMLAPEPFPSPMLAPSYAPMPSIRPPAGVNTTSGRGSSPTPSLASSNDVFALNLLSDCKWKTYEMLQILTLRLDVVPYWLLPTGPSPKPSSPKPATQGKKWCVPKPDATVAQLQSNIDYVCSNGADCRPIQAAGACFEPNNVRSHAAFIMNAFYQTNGRNDFNCDFAHTGVITSTDPSKLE</sequence>
<dbReference type="Gene3D" id="3.20.20.80">
    <property type="entry name" value="Glycosidases"/>
    <property type="match status" value="1"/>
</dbReference>
<evidence type="ECO:0000256" key="1">
    <source>
        <dbReference type="ARBA" id="ARBA00008773"/>
    </source>
</evidence>
<organism evidence="11 12">
    <name type="scientific">Tanacetum coccineum</name>
    <dbReference type="NCBI Taxonomy" id="301880"/>
    <lineage>
        <taxon>Eukaryota</taxon>
        <taxon>Viridiplantae</taxon>
        <taxon>Streptophyta</taxon>
        <taxon>Embryophyta</taxon>
        <taxon>Tracheophyta</taxon>
        <taxon>Spermatophyta</taxon>
        <taxon>Magnoliopsida</taxon>
        <taxon>eudicotyledons</taxon>
        <taxon>Gunneridae</taxon>
        <taxon>Pentapetalae</taxon>
        <taxon>asterids</taxon>
        <taxon>campanulids</taxon>
        <taxon>Asterales</taxon>
        <taxon>Asteraceae</taxon>
        <taxon>Asteroideae</taxon>
        <taxon>Anthemideae</taxon>
        <taxon>Anthemidinae</taxon>
        <taxon>Tanacetum</taxon>
    </lineage>
</organism>
<keyword evidence="3 7" id="KW-0378">Hydrolase</keyword>
<feature type="domain" description="X8" evidence="10">
    <location>
        <begin position="456"/>
        <end position="536"/>
    </location>
</feature>
<keyword evidence="5 7" id="KW-0326">Glycosidase</keyword>
<dbReference type="Gene3D" id="1.20.58.1040">
    <property type="match status" value="1"/>
</dbReference>
<evidence type="ECO:0000313" key="12">
    <source>
        <dbReference type="Proteomes" id="UP001151760"/>
    </source>
</evidence>
<evidence type="ECO:0000256" key="2">
    <source>
        <dbReference type="ARBA" id="ARBA00022729"/>
    </source>
</evidence>
<dbReference type="PANTHER" id="PTHR32227">
    <property type="entry name" value="GLUCAN ENDO-1,3-BETA-GLUCOSIDASE BG1-RELATED-RELATED"/>
    <property type="match status" value="1"/>
</dbReference>
<comment type="similarity">
    <text evidence="1 6">Belongs to the glycosyl hydrolase 17 family.</text>
</comment>
<dbReference type="SUPFAM" id="SSF51445">
    <property type="entry name" value="(Trans)glycosidases"/>
    <property type="match status" value="1"/>
</dbReference>
<dbReference type="Proteomes" id="UP001151760">
    <property type="component" value="Unassembled WGS sequence"/>
</dbReference>
<evidence type="ECO:0000256" key="3">
    <source>
        <dbReference type="ARBA" id="ARBA00022801"/>
    </source>
</evidence>
<dbReference type="InterPro" id="IPR017853">
    <property type="entry name" value="GH"/>
</dbReference>
<accession>A0ABQ5AAB6</accession>
<evidence type="ECO:0000256" key="4">
    <source>
        <dbReference type="ARBA" id="ARBA00023157"/>
    </source>
</evidence>
<reference evidence="11" key="2">
    <citation type="submission" date="2022-01" db="EMBL/GenBank/DDBJ databases">
        <authorList>
            <person name="Yamashiro T."/>
            <person name="Shiraishi A."/>
            <person name="Satake H."/>
            <person name="Nakayama K."/>
        </authorList>
    </citation>
    <scope>NUCLEOTIDE SEQUENCE</scope>
</reference>
<evidence type="ECO:0000256" key="9">
    <source>
        <dbReference type="SAM" id="SignalP"/>
    </source>
</evidence>
<feature type="signal peptide" evidence="9">
    <location>
        <begin position="1"/>
        <end position="20"/>
    </location>
</feature>
<dbReference type="InterPro" id="IPR044965">
    <property type="entry name" value="Glyco_hydro_17_plant"/>
</dbReference>
<feature type="chain" id="PRO_5047128618" evidence="9">
    <location>
        <begin position="21"/>
        <end position="537"/>
    </location>
</feature>
<evidence type="ECO:0000259" key="10">
    <source>
        <dbReference type="SMART" id="SM00768"/>
    </source>
</evidence>
<keyword evidence="12" id="KW-1185">Reference proteome</keyword>
<dbReference type="Pfam" id="PF07983">
    <property type="entry name" value="X8"/>
    <property type="match status" value="1"/>
</dbReference>
<keyword evidence="4" id="KW-1015">Disulfide bond</keyword>
<reference evidence="11" key="1">
    <citation type="journal article" date="2022" name="Int. J. Mol. Sci.">
        <title>Draft Genome of Tanacetum Coccineum: Genomic Comparison of Closely Related Tanacetum-Family Plants.</title>
        <authorList>
            <person name="Yamashiro T."/>
            <person name="Shiraishi A."/>
            <person name="Nakayama K."/>
            <person name="Satake H."/>
        </authorList>
    </citation>
    <scope>NUCLEOTIDE SEQUENCE</scope>
</reference>
<evidence type="ECO:0000256" key="5">
    <source>
        <dbReference type="ARBA" id="ARBA00023295"/>
    </source>
</evidence>
<evidence type="ECO:0000313" key="11">
    <source>
        <dbReference type="EMBL" id="GJS99584.1"/>
    </source>
</evidence>